<dbReference type="PROSITE" id="PS51462">
    <property type="entry name" value="NUDIX"/>
    <property type="match status" value="1"/>
</dbReference>
<evidence type="ECO:0000313" key="5">
    <source>
        <dbReference type="Proteomes" id="UP000324517"/>
    </source>
</evidence>
<gene>
    <name evidence="4" type="ORF">FZC75_21155</name>
</gene>
<accession>A0A5D4SLF3</accession>
<dbReference type="EMBL" id="VTET01000019">
    <property type="protein sequence ID" value="TYS63551.1"/>
    <property type="molecule type" value="Genomic_DNA"/>
</dbReference>
<keyword evidence="2" id="KW-1133">Transmembrane helix</keyword>
<dbReference type="Proteomes" id="UP000324517">
    <property type="component" value="Unassembled WGS sequence"/>
</dbReference>
<dbReference type="SUPFAM" id="SSF55811">
    <property type="entry name" value="Nudix"/>
    <property type="match status" value="1"/>
</dbReference>
<keyword evidence="2" id="KW-0472">Membrane</keyword>
<protein>
    <submittedName>
        <fullName evidence="4">NUDIX hydrolase</fullName>
    </submittedName>
</protein>
<evidence type="ECO:0000313" key="4">
    <source>
        <dbReference type="EMBL" id="TYS63551.1"/>
    </source>
</evidence>
<keyword evidence="2" id="KW-0812">Transmembrane</keyword>
<keyword evidence="1" id="KW-0175">Coiled coil</keyword>
<feature type="transmembrane region" description="Helical" evidence="2">
    <location>
        <begin position="20"/>
        <end position="37"/>
    </location>
</feature>
<sequence length="457" mass="53081">MIEELSKSIPFLKELLQNESIIIAGTAVTVLVLWGLMKINKVLKDHLDVNVFRNMVNFFFNRDSSKKYEKLREDFYKGSTTPEFVDWQKEVLKEIYSEYPLLNLFGKEYPTLTQEARESFSYPIHKAFKGFSKLNNIKIPEFIIDQKQAEYIKMMGSTVKRPNMIGFSLDEFELDAEGKIAGFSAKVCQYKHNIATSHILDYELYKVYQKKKIQLEQAEDKLSLLLNRNKIHKGKTQTDVIMTGCNRHSLLSVQMMVIFFDEKIQDYKVLLVKRSEDVAIKPNYWQLIPAGGFEIFETDKTTASLIIRRNFNVEHALYRELLEEAFNGEDYECKKSSDGIQLIENHPDIIQLTDWLNKGEAHLHFLGNVLDLVSLRSELSFLLVVDNPSFSEKIFKHNHESQDLQTIQVNELPEMLEDELLYPSSAGLLHLAMKSELFKERNLLQTTPKVEREEVGV</sequence>
<keyword evidence="4" id="KW-0378">Hydrolase</keyword>
<evidence type="ECO:0000259" key="3">
    <source>
        <dbReference type="PROSITE" id="PS51462"/>
    </source>
</evidence>
<reference evidence="4 5" key="1">
    <citation type="submission" date="2019-08" db="EMBL/GenBank/DDBJ databases">
        <title>Bacillus genomes from the desert of Cuatro Cienegas, Coahuila.</title>
        <authorList>
            <person name="Olmedo-Alvarez G."/>
        </authorList>
    </citation>
    <scope>NUCLEOTIDE SEQUENCE [LARGE SCALE GENOMIC DNA]</scope>
    <source>
        <strain evidence="4 5">CH98b_3T</strain>
    </source>
</reference>
<feature type="coiled-coil region" evidence="1">
    <location>
        <begin position="208"/>
        <end position="235"/>
    </location>
</feature>
<name>A0A5D4SLF3_9BACI</name>
<dbReference type="AlphaFoldDB" id="A0A5D4SLF3"/>
<dbReference type="InterPro" id="IPR000086">
    <property type="entry name" value="NUDIX_hydrolase_dom"/>
</dbReference>
<organism evidence="4 5">
    <name type="scientific">Sutcliffiella horikoshii</name>
    <dbReference type="NCBI Taxonomy" id="79883"/>
    <lineage>
        <taxon>Bacteria</taxon>
        <taxon>Bacillati</taxon>
        <taxon>Bacillota</taxon>
        <taxon>Bacilli</taxon>
        <taxon>Bacillales</taxon>
        <taxon>Bacillaceae</taxon>
        <taxon>Sutcliffiella</taxon>
    </lineage>
</organism>
<dbReference type="Gene3D" id="3.90.79.10">
    <property type="entry name" value="Nucleoside Triphosphate Pyrophosphohydrolase"/>
    <property type="match status" value="1"/>
</dbReference>
<feature type="domain" description="Nudix hydrolase" evidence="3">
    <location>
        <begin position="250"/>
        <end position="429"/>
    </location>
</feature>
<dbReference type="OrthoDB" id="2801183at2"/>
<dbReference type="RefSeq" id="WP_148980569.1">
    <property type="nucleotide sequence ID" value="NZ_JBNILM010000020.1"/>
</dbReference>
<dbReference type="GO" id="GO:0016787">
    <property type="term" value="F:hydrolase activity"/>
    <property type="evidence" value="ECO:0007669"/>
    <property type="project" value="UniProtKB-KW"/>
</dbReference>
<evidence type="ECO:0000256" key="2">
    <source>
        <dbReference type="SAM" id="Phobius"/>
    </source>
</evidence>
<evidence type="ECO:0000256" key="1">
    <source>
        <dbReference type="SAM" id="Coils"/>
    </source>
</evidence>
<proteinExistence type="predicted"/>
<dbReference type="InterPro" id="IPR015797">
    <property type="entry name" value="NUDIX_hydrolase-like_dom_sf"/>
</dbReference>
<comment type="caution">
    <text evidence="4">The sequence shown here is derived from an EMBL/GenBank/DDBJ whole genome shotgun (WGS) entry which is preliminary data.</text>
</comment>
<dbReference type="CDD" id="cd02883">
    <property type="entry name" value="NUDIX_Hydrolase"/>
    <property type="match status" value="1"/>
</dbReference>